<evidence type="ECO:0000313" key="2">
    <source>
        <dbReference type="Proteomes" id="UP001234178"/>
    </source>
</evidence>
<sequence>MYIRSSPANHYYSVRPVIRPSGYTTAAPSGRISGPALFTMIIQPVVHHMMQLLLVLVELDFLDIGCCGPIS</sequence>
<keyword evidence="2" id="KW-1185">Reference proteome</keyword>
<gene>
    <name evidence="1" type="ORF">OUZ56_006004</name>
</gene>
<organism evidence="1 2">
    <name type="scientific">Daphnia magna</name>
    <dbReference type="NCBI Taxonomy" id="35525"/>
    <lineage>
        <taxon>Eukaryota</taxon>
        <taxon>Metazoa</taxon>
        <taxon>Ecdysozoa</taxon>
        <taxon>Arthropoda</taxon>
        <taxon>Crustacea</taxon>
        <taxon>Branchiopoda</taxon>
        <taxon>Diplostraca</taxon>
        <taxon>Cladocera</taxon>
        <taxon>Anomopoda</taxon>
        <taxon>Daphniidae</taxon>
        <taxon>Daphnia</taxon>
    </lineage>
</organism>
<comment type="caution">
    <text evidence="1">The sequence shown here is derived from an EMBL/GenBank/DDBJ whole genome shotgun (WGS) entry which is preliminary data.</text>
</comment>
<proteinExistence type="predicted"/>
<protein>
    <submittedName>
        <fullName evidence="1">Uncharacterized protein</fullName>
    </submittedName>
</protein>
<evidence type="ECO:0000313" key="1">
    <source>
        <dbReference type="EMBL" id="KAK4004262.1"/>
    </source>
</evidence>
<name>A0ABQ9YUD1_9CRUS</name>
<reference evidence="1 2" key="1">
    <citation type="journal article" date="2023" name="Nucleic Acids Res.">
        <title>The hologenome of Daphnia magna reveals possible DNA methylation and microbiome-mediated evolution of the host genome.</title>
        <authorList>
            <person name="Chaturvedi A."/>
            <person name="Li X."/>
            <person name="Dhandapani V."/>
            <person name="Marshall H."/>
            <person name="Kissane S."/>
            <person name="Cuenca-Cambronero M."/>
            <person name="Asole G."/>
            <person name="Calvet F."/>
            <person name="Ruiz-Romero M."/>
            <person name="Marangio P."/>
            <person name="Guigo R."/>
            <person name="Rago D."/>
            <person name="Mirbahai L."/>
            <person name="Eastwood N."/>
            <person name="Colbourne J.K."/>
            <person name="Zhou J."/>
            <person name="Mallon E."/>
            <person name="Orsini L."/>
        </authorList>
    </citation>
    <scope>NUCLEOTIDE SEQUENCE [LARGE SCALE GENOMIC DNA]</scope>
    <source>
        <strain evidence="1">LRV0_1</strain>
    </source>
</reference>
<accession>A0ABQ9YUD1</accession>
<dbReference type="EMBL" id="JAOYFB010000001">
    <property type="protein sequence ID" value="KAK4004262.1"/>
    <property type="molecule type" value="Genomic_DNA"/>
</dbReference>
<dbReference type="Proteomes" id="UP001234178">
    <property type="component" value="Unassembled WGS sequence"/>
</dbReference>